<evidence type="ECO:0000256" key="1">
    <source>
        <dbReference type="SAM" id="MobiDB-lite"/>
    </source>
</evidence>
<gene>
    <name evidence="2" type="ORF">Clacol_008946</name>
</gene>
<dbReference type="AlphaFoldDB" id="A0AAV5AS14"/>
<dbReference type="PANTHER" id="PTHR31240">
    <property type="entry name" value="MATERNAL EFFECT EMBRYO ARREST 18"/>
    <property type="match status" value="1"/>
</dbReference>
<accession>A0AAV5AS14</accession>
<feature type="region of interest" description="Disordered" evidence="1">
    <location>
        <begin position="25"/>
        <end position="50"/>
    </location>
</feature>
<organism evidence="2 3">
    <name type="scientific">Clathrus columnatus</name>
    <dbReference type="NCBI Taxonomy" id="1419009"/>
    <lineage>
        <taxon>Eukaryota</taxon>
        <taxon>Fungi</taxon>
        <taxon>Dikarya</taxon>
        <taxon>Basidiomycota</taxon>
        <taxon>Agaricomycotina</taxon>
        <taxon>Agaricomycetes</taxon>
        <taxon>Phallomycetidae</taxon>
        <taxon>Phallales</taxon>
        <taxon>Clathraceae</taxon>
        <taxon>Clathrus</taxon>
    </lineage>
</organism>
<protein>
    <submittedName>
        <fullName evidence="2">Uncharacterized protein</fullName>
    </submittedName>
</protein>
<comment type="caution">
    <text evidence="2">The sequence shown here is derived from an EMBL/GenBank/DDBJ whole genome shotgun (WGS) entry which is preliminary data.</text>
</comment>
<name>A0AAV5AS14_9AGAM</name>
<evidence type="ECO:0000313" key="3">
    <source>
        <dbReference type="Proteomes" id="UP001050691"/>
    </source>
</evidence>
<dbReference type="Gene3D" id="3.40.50.10680">
    <property type="entry name" value="CofD-like domains"/>
    <property type="match status" value="1"/>
</dbReference>
<dbReference type="PANTHER" id="PTHR31240:SF0">
    <property type="entry name" value="MATERNAL EFFECT EMBRYO ARREST 18"/>
    <property type="match status" value="1"/>
</dbReference>
<reference evidence="2" key="1">
    <citation type="submission" date="2021-10" db="EMBL/GenBank/DDBJ databases">
        <title>De novo Genome Assembly of Clathrus columnatus (Basidiomycota, Fungi) Using Illumina and Nanopore Sequence Data.</title>
        <authorList>
            <person name="Ogiso-Tanaka E."/>
            <person name="Itagaki H."/>
            <person name="Hosoya T."/>
            <person name="Hosaka K."/>
        </authorList>
    </citation>
    <scope>NUCLEOTIDE SEQUENCE</scope>
    <source>
        <strain evidence="2">MO-923</strain>
    </source>
</reference>
<dbReference type="InterPro" id="IPR002882">
    <property type="entry name" value="CofD"/>
</dbReference>
<dbReference type="EMBL" id="BPWL01000010">
    <property type="protein sequence ID" value="GJJ14680.1"/>
    <property type="molecule type" value="Genomic_DNA"/>
</dbReference>
<keyword evidence="3" id="KW-1185">Reference proteome</keyword>
<dbReference type="InterPro" id="IPR038136">
    <property type="entry name" value="CofD-like_dom_sf"/>
</dbReference>
<dbReference type="Pfam" id="PF01933">
    <property type="entry name" value="CofD"/>
    <property type="match status" value="1"/>
</dbReference>
<evidence type="ECO:0000313" key="2">
    <source>
        <dbReference type="EMBL" id="GJJ14680.1"/>
    </source>
</evidence>
<dbReference type="GO" id="GO:0043743">
    <property type="term" value="F:LPPG:FO 2-phospho-L-lactate transferase activity"/>
    <property type="evidence" value="ECO:0007669"/>
    <property type="project" value="InterPro"/>
</dbReference>
<sequence>MNYKNSDYLLPPNSSLLEDKVTIPSPGSSVFDLPSTSYEPPRLSTGKVEQNPSIPELNASEPIDFSLLVISGGTGANSLCSAFGSDACYVLPVSDDGGSSSEIIRVVGGPSVGDIRSRLIRLIPTTTPDSPLHAIRTLLSYRLPCEASDSESREEWRSIVEGLHPLWKGIPSDRKEAIRGKYLKKEQSINRFLLYKQVSWFILKLKF</sequence>
<dbReference type="SUPFAM" id="SSF142338">
    <property type="entry name" value="CofD-like"/>
    <property type="match status" value="1"/>
</dbReference>
<dbReference type="Proteomes" id="UP001050691">
    <property type="component" value="Unassembled WGS sequence"/>
</dbReference>
<proteinExistence type="predicted"/>